<evidence type="ECO:0000313" key="2">
    <source>
        <dbReference type="WBParaSite" id="Hba_10367"/>
    </source>
</evidence>
<keyword evidence="1" id="KW-1185">Reference proteome</keyword>
<accession>A0A1I7WZ01</accession>
<evidence type="ECO:0000313" key="1">
    <source>
        <dbReference type="Proteomes" id="UP000095283"/>
    </source>
</evidence>
<dbReference type="Proteomes" id="UP000095283">
    <property type="component" value="Unplaced"/>
</dbReference>
<organism evidence="1 2">
    <name type="scientific">Heterorhabditis bacteriophora</name>
    <name type="common">Entomopathogenic nematode worm</name>
    <dbReference type="NCBI Taxonomy" id="37862"/>
    <lineage>
        <taxon>Eukaryota</taxon>
        <taxon>Metazoa</taxon>
        <taxon>Ecdysozoa</taxon>
        <taxon>Nematoda</taxon>
        <taxon>Chromadorea</taxon>
        <taxon>Rhabditida</taxon>
        <taxon>Rhabditina</taxon>
        <taxon>Rhabditomorpha</taxon>
        <taxon>Strongyloidea</taxon>
        <taxon>Heterorhabditidae</taxon>
        <taxon>Heterorhabditis</taxon>
    </lineage>
</organism>
<dbReference type="WBParaSite" id="Hba_10367">
    <property type="protein sequence ID" value="Hba_10367"/>
    <property type="gene ID" value="Hba_10367"/>
</dbReference>
<protein>
    <submittedName>
        <fullName evidence="2">HalOD1 domain-containing protein</fullName>
    </submittedName>
</protein>
<name>A0A1I7WZ01_HETBA</name>
<sequence>MTYTTRPSQHLSEAVEEGLENIPGSVLESLPLEVAATDLNCLSDRTDKDMVFGREYYPRTLKDLR</sequence>
<proteinExistence type="predicted"/>
<dbReference type="AlphaFoldDB" id="A0A1I7WZ01"/>
<reference evidence="2" key="1">
    <citation type="submission" date="2016-11" db="UniProtKB">
        <authorList>
            <consortium name="WormBaseParasite"/>
        </authorList>
    </citation>
    <scope>IDENTIFICATION</scope>
</reference>